<comment type="caution">
    <text evidence="1">The sequence shown here is derived from an EMBL/GenBank/DDBJ whole genome shotgun (WGS) entry which is preliminary data.</text>
</comment>
<keyword evidence="2" id="KW-1185">Reference proteome</keyword>
<dbReference type="PANTHER" id="PTHR31343:SF50">
    <property type="entry name" value="GB|AAD11584.1"/>
    <property type="match status" value="1"/>
</dbReference>
<dbReference type="Proteomes" id="UP001558713">
    <property type="component" value="Unassembled WGS sequence"/>
</dbReference>
<dbReference type="InterPro" id="IPR008507">
    <property type="entry name" value="DUF789"/>
</dbReference>
<name>A0ABD1AZG3_CARAN</name>
<sequence>MSEKGDSNFERFLELISPNIVVNFHNQSDVGSSSSRDETEESVRKPYISLEDICSAYEEWSCYAMGVPLKLTLPYISSTVTKYYVPYLSAIQIFTNKPVVGGSSSRSFGTDSYLYFQYNETKSFDVRPCLIAKVDDLVTENPGLESLTSSDLSQNSWFSIAWSPLYSIPLLPTMKSLSVLFLTYHSLTPEFPETFPQEETVRLPAFGVVTSELSGNVWNMPMTSDQENINMLEESAVSWLEKLRFSHYDFNMFMAEKSNAQMPLPREW</sequence>
<dbReference type="AlphaFoldDB" id="A0ABD1AZG3"/>
<organism evidence="1 2">
    <name type="scientific">Cardamine amara subsp. amara</name>
    <dbReference type="NCBI Taxonomy" id="228776"/>
    <lineage>
        <taxon>Eukaryota</taxon>
        <taxon>Viridiplantae</taxon>
        <taxon>Streptophyta</taxon>
        <taxon>Embryophyta</taxon>
        <taxon>Tracheophyta</taxon>
        <taxon>Spermatophyta</taxon>
        <taxon>Magnoliopsida</taxon>
        <taxon>eudicotyledons</taxon>
        <taxon>Gunneridae</taxon>
        <taxon>Pentapetalae</taxon>
        <taxon>rosids</taxon>
        <taxon>malvids</taxon>
        <taxon>Brassicales</taxon>
        <taxon>Brassicaceae</taxon>
        <taxon>Cardamineae</taxon>
        <taxon>Cardamine</taxon>
    </lineage>
</organism>
<protein>
    <submittedName>
        <fullName evidence="1">Uncharacterized protein</fullName>
    </submittedName>
</protein>
<dbReference type="EMBL" id="JBANAX010000407">
    <property type="protein sequence ID" value="KAL1209774.1"/>
    <property type="molecule type" value="Genomic_DNA"/>
</dbReference>
<accession>A0ABD1AZG3</accession>
<dbReference type="PANTHER" id="PTHR31343">
    <property type="entry name" value="T15D22.8"/>
    <property type="match status" value="1"/>
</dbReference>
<dbReference type="Pfam" id="PF05623">
    <property type="entry name" value="DUF789"/>
    <property type="match status" value="2"/>
</dbReference>
<gene>
    <name evidence="1" type="ORF">V5N11_020104</name>
</gene>
<reference evidence="1 2" key="1">
    <citation type="submission" date="2024-04" db="EMBL/GenBank/DDBJ databases">
        <title>Genome assembly C_amara_ONT_v2.</title>
        <authorList>
            <person name="Yant L."/>
            <person name="Moore C."/>
            <person name="Slenker M."/>
        </authorList>
    </citation>
    <scope>NUCLEOTIDE SEQUENCE [LARGE SCALE GENOMIC DNA]</scope>
    <source>
        <tissue evidence="1">Leaf</tissue>
    </source>
</reference>
<evidence type="ECO:0000313" key="2">
    <source>
        <dbReference type="Proteomes" id="UP001558713"/>
    </source>
</evidence>
<proteinExistence type="predicted"/>
<evidence type="ECO:0000313" key="1">
    <source>
        <dbReference type="EMBL" id="KAL1209774.1"/>
    </source>
</evidence>